<gene>
    <name evidence="2" type="ORF">CYMTET_33716</name>
</gene>
<comment type="caution">
    <text evidence="2">The sequence shown here is derived from an EMBL/GenBank/DDBJ whole genome shotgun (WGS) entry which is preliminary data.</text>
</comment>
<dbReference type="GO" id="GO:0000445">
    <property type="term" value="C:THO complex part of transcription export complex"/>
    <property type="evidence" value="ECO:0007669"/>
    <property type="project" value="TreeGrafter"/>
</dbReference>
<name>A0AAE0FD42_9CHLO</name>
<accession>A0AAE0FD42</accession>
<evidence type="ECO:0000313" key="2">
    <source>
        <dbReference type="EMBL" id="KAK3257188.1"/>
    </source>
</evidence>
<organism evidence="2 3">
    <name type="scientific">Cymbomonas tetramitiformis</name>
    <dbReference type="NCBI Taxonomy" id="36881"/>
    <lineage>
        <taxon>Eukaryota</taxon>
        <taxon>Viridiplantae</taxon>
        <taxon>Chlorophyta</taxon>
        <taxon>Pyramimonadophyceae</taxon>
        <taxon>Pyramimonadales</taxon>
        <taxon>Pyramimonadaceae</taxon>
        <taxon>Cymbomonas</taxon>
    </lineage>
</organism>
<feature type="region of interest" description="Disordered" evidence="1">
    <location>
        <begin position="1"/>
        <end position="39"/>
    </location>
</feature>
<dbReference type="PANTHER" id="PTHR13265">
    <property type="entry name" value="THO COMPLEX SUBUNIT 1"/>
    <property type="match status" value="1"/>
</dbReference>
<dbReference type="AlphaFoldDB" id="A0AAE0FD42"/>
<reference evidence="2 3" key="1">
    <citation type="journal article" date="2015" name="Genome Biol. Evol.">
        <title>Comparative Genomics of a Bacterivorous Green Alga Reveals Evolutionary Causalities and Consequences of Phago-Mixotrophic Mode of Nutrition.</title>
        <authorList>
            <person name="Burns J.A."/>
            <person name="Paasch A."/>
            <person name="Narechania A."/>
            <person name="Kim E."/>
        </authorList>
    </citation>
    <scope>NUCLEOTIDE SEQUENCE [LARGE SCALE GENOMIC DNA]</scope>
    <source>
        <strain evidence="2 3">PLY_AMNH</strain>
    </source>
</reference>
<dbReference type="GO" id="GO:0006406">
    <property type="term" value="P:mRNA export from nucleus"/>
    <property type="evidence" value="ECO:0007669"/>
    <property type="project" value="TreeGrafter"/>
</dbReference>
<dbReference type="Proteomes" id="UP001190700">
    <property type="component" value="Unassembled WGS sequence"/>
</dbReference>
<dbReference type="InterPro" id="IPR021861">
    <property type="entry name" value="THO_THOC1"/>
</dbReference>
<protein>
    <submittedName>
        <fullName evidence="2">Uncharacterized protein</fullName>
    </submittedName>
</protein>
<proteinExistence type="predicted"/>
<dbReference type="Pfam" id="PF11957">
    <property type="entry name" value="efThoc1"/>
    <property type="match status" value="1"/>
</dbReference>
<sequence length="225" mass="24484">MTNYRRLRAGNPAALKRKKPVSKGGNNRTKLGTSSPSATLTFPCDARPVAPPVTAIGARAAAWPLSLPGHSRRLQAAGGIGNGDLDCLWNLSADNMTALAPEVREHACIPPMRKFFEPVMEEMDPDNGFEDEFKHKNDKVYSWKAHRILAKTNLQMFSKMGPSDDLDSVAKLMFPEDVPASLQDSKVELVGGTEDKPKGMETDTPEAKADVEGGHSNKRVKTEAT</sequence>
<feature type="compositionally biased region" description="Basic and acidic residues" evidence="1">
    <location>
        <begin position="193"/>
        <end position="225"/>
    </location>
</feature>
<dbReference type="PANTHER" id="PTHR13265:SF0">
    <property type="entry name" value="HPR1"/>
    <property type="match status" value="1"/>
</dbReference>
<evidence type="ECO:0000313" key="3">
    <source>
        <dbReference type="Proteomes" id="UP001190700"/>
    </source>
</evidence>
<keyword evidence="3" id="KW-1185">Reference proteome</keyword>
<dbReference type="EMBL" id="LGRX02020878">
    <property type="protein sequence ID" value="KAK3257188.1"/>
    <property type="molecule type" value="Genomic_DNA"/>
</dbReference>
<evidence type="ECO:0000256" key="1">
    <source>
        <dbReference type="SAM" id="MobiDB-lite"/>
    </source>
</evidence>
<feature type="compositionally biased region" description="Polar residues" evidence="1">
    <location>
        <begin position="24"/>
        <end position="39"/>
    </location>
</feature>
<feature type="region of interest" description="Disordered" evidence="1">
    <location>
        <begin position="182"/>
        <end position="225"/>
    </location>
</feature>